<dbReference type="Proteomes" id="UP000762676">
    <property type="component" value="Unassembled WGS sequence"/>
</dbReference>
<proteinExistence type="predicted"/>
<dbReference type="EMBL" id="BMAT01012134">
    <property type="protein sequence ID" value="GFR86816.1"/>
    <property type="molecule type" value="Genomic_DNA"/>
</dbReference>
<keyword evidence="3" id="KW-1185">Reference proteome</keyword>
<dbReference type="AlphaFoldDB" id="A0AAV4GNG6"/>
<keyword evidence="1" id="KW-0472">Membrane</keyword>
<protein>
    <submittedName>
        <fullName evidence="2">Uncharacterized protein</fullName>
    </submittedName>
</protein>
<evidence type="ECO:0000256" key="1">
    <source>
        <dbReference type="SAM" id="Phobius"/>
    </source>
</evidence>
<evidence type="ECO:0000313" key="3">
    <source>
        <dbReference type="Proteomes" id="UP000762676"/>
    </source>
</evidence>
<organism evidence="2 3">
    <name type="scientific">Elysia marginata</name>
    <dbReference type="NCBI Taxonomy" id="1093978"/>
    <lineage>
        <taxon>Eukaryota</taxon>
        <taxon>Metazoa</taxon>
        <taxon>Spiralia</taxon>
        <taxon>Lophotrochozoa</taxon>
        <taxon>Mollusca</taxon>
        <taxon>Gastropoda</taxon>
        <taxon>Heterobranchia</taxon>
        <taxon>Euthyneura</taxon>
        <taxon>Panpulmonata</taxon>
        <taxon>Sacoglossa</taxon>
        <taxon>Placobranchoidea</taxon>
        <taxon>Plakobranchidae</taxon>
        <taxon>Elysia</taxon>
    </lineage>
</organism>
<feature type="transmembrane region" description="Helical" evidence="1">
    <location>
        <begin position="48"/>
        <end position="70"/>
    </location>
</feature>
<accession>A0AAV4GNG6</accession>
<keyword evidence="1" id="KW-1133">Transmembrane helix</keyword>
<sequence length="235" mass="25720">MPPVFKVNLDIPAEALNSSMEYILEISLPSEGNSTKTGYHFSTDYAGAMWFTVAVVLVYGVGTIGLLGITARRNRAMELMDKEVNAYLKSKFSAGGRAEFGRNNIKVKKPVYELIKTSDPSGQKEVWALKTEGETTIYQPTSFYCKPKQKLIRAKTWAGTLTKTTVDLKNSDAASNRSFGPLPPIMECSDSVLSDTDVHGIGETRKLSQAAITSEIITESSATLNNSSDARATFW</sequence>
<reference evidence="2 3" key="1">
    <citation type="journal article" date="2021" name="Elife">
        <title>Chloroplast acquisition without the gene transfer in kleptoplastic sea slugs, Plakobranchus ocellatus.</title>
        <authorList>
            <person name="Maeda T."/>
            <person name="Takahashi S."/>
            <person name="Yoshida T."/>
            <person name="Shimamura S."/>
            <person name="Takaki Y."/>
            <person name="Nagai Y."/>
            <person name="Toyoda A."/>
            <person name="Suzuki Y."/>
            <person name="Arimoto A."/>
            <person name="Ishii H."/>
            <person name="Satoh N."/>
            <person name="Nishiyama T."/>
            <person name="Hasebe M."/>
            <person name="Maruyama T."/>
            <person name="Minagawa J."/>
            <person name="Obokata J."/>
            <person name="Shigenobu S."/>
        </authorList>
    </citation>
    <scope>NUCLEOTIDE SEQUENCE [LARGE SCALE GENOMIC DNA]</scope>
</reference>
<keyword evidence="1" id="KW-0812">Transmembrane</keyword>
<gene>
    <name evidence="2" type="ORF">ElyMa_006062400</name>
</gene>
<comment type="caution">
    <text evidence="2">The sequence shown here is derived from an EMBL/GenBank/DDBJ whole genome shotgun (WGS) entry which is preliminary data.</text>
</comment>
<name>A0AAV4GNG6_9GAST</name>
<evidence type="ECO:0000313" key="2">
    <source>
        <dbReference type="EMBL" id="GFR86816.1"/>
    </source>
</evidence>